<dbReference type="OrthoDB" id="3527137at2759"/>
<dbReference type="Proteomes" id="UP000076871">
    <property type="component" value="Unassembled WGS sequence"/>
</dbReference>
<evidence type="ECO:0000313" key="2">
    <source>
        <dbReference type="EMBL" id="KZT08505.1"/>
    </source>
</evidence>
<reference evidence="2 3" key="1">
    <citation type="journal article" date="2016" name="Mol. Biol. Evol.">
        <title>Comparative Genomics of Early-Diverging Mushroom-Forming Fungi Provides Insights into the Origins of Lignocellulose Decay Capabilities.</title>
        <authorList>
            <person name="Nagy L.G."/>
            <person name="Riley R."/>
            <person name="Tritt A."/>
            <person name="Adam C."/>
            <person name="Daum C."/>
            <person name="Floudas D."/>
            <person name="Sun H."/>
            <person name="Yadav J.S."/>
            <person name="Pangilinan J."/>
            <person name="Larsson K.H."/>
            <person name="Matsuura K."/>
            <person name="Barry K."/>
            <person name="Labutti K."/>
            <person name="Kuo R."/>
            <person name="Ohm R.A."/>
            <person name="Bhattacharya S.S."/>
            <person name="Shirouzu T."/>
            <person name="Yoshinaga Y."/>
            <person name="Martin F.M."/>
            <person name="Grigoriev I.V."/>
            <person name="Hibbett D.S."/>
        </authorList>
    </citation>
    <scope>NUCLEOTIDE SEQUENCE [LARGE SCALE GENOMIC DNA]</scope>
    <source>
        <strain evidence="2 3">93-53</strain>
    </source>
</reference>
<evidence type="ECO:0000313" key="3">
    <source>
        <dbReference type="Proteomes" id="UP000076871"/>
    </source>
</evidence>
<sequence length="165" mass="18416">MATGVQCVLIHYHLHPPVFYIHFIAHQNLHNDPSCDGQPPTNHWTLFLQTIVPGEVGRPGMVVREDETCKFTDDHIYKVSTEAACGITVENILTVIIKHKRDNYIFAPIGEGCGYWLHTLALDLANASIISTSAANEARVALTKYWPYLPGTAPQERAMAVGRFF</sequence>
<organism evidence="2 3">
    <name type="scientific">Laetiporus sulphureus 93-53</name>
    <dbReference type="NCBI Taxonomy" id="1314785"/>
    <lineage>
        <taxon>Eukaryota</taxon>
        <taxon>Fungi</taxon>
        <taxon>Dikarya</taxon>
        <taxon>Basidiomycota</taxon>
        <taxon>Agaricomycotina</taxon>
        <taxon>Agaricomycetes</taxon>
        <taxon>Polyporales</taxon>
        <taxon>Laetiporus</taxon>
    </lineage>
</organism>
<keyword evidence="3" id="KW-1185">Reference proteome</keyword>
<dbReference type="AlphaFoldDB" id="A0A165F6X3"/>
<dbReference type="InterPro" id="IPR056672">
    <property type="entry name" value="DUF7770"/>
</dbReference>
<gene>
    <name evidence="2" type="ORF">LAESUDRAFT_736010</name>
</gene>
<dbReference type="Pfam" id="PF24968">
    <property type="entry name" value="DUF7770"/>
    <property type="match status" value="1"/>
</dbReference>
<dbReference type="InParanoid" id="A0A165F6X3"/>
<evidence type="ECO:0000259" key="1">
    <source>
        <dbReference type="Pfam" id="PF24968"/>
    </source>
</evidence>
<dbReference type="STRING" id="1314785.A0A165F6X3"/>
<proteinExistence type="predicted"/>
<dbReference type="RefSeq" id="XP_040766245.1">
    <property type="nucleotide sequence ID" value="XM_040910651.1"/>
</dbReference>
<protein>
    <recommendedName>
        <fullName evidence="1">DUF7770 domain-containing protein</fullName>
    </recommendedName>
</protein>
<feature type="domain" description="DUF7770" evidence="1">
    <location>
        <begin position="21"/>
        <end position="165"/>
    </location>
</feature>
<name>A0A165F6X3_9APHY</name>
<dbReference type="EMBL" id="KV427615">
    <property type="protein sequence ID" value="KZT08505.1"/>
    <property type="molecule type" value="Genomic_DNA"/>
</dbReference>
<dbReference type="GeneID" id="63827680"/>
<accession>A0A165F6X3</accession>